<sequence>MSQPIRADLRGACAYAWQAIMRTNGQSGIQLPAVTGIAVTVAVVDAHRQQIRRAGIDGIRQVVVGTPLFVEQT</sequence>
<evidence type="ECO:0000313" key="1">
    <source>
        <dbReference type="EMBL" id="GGT96689.1"/>
    </source>
</evidence>
<dbReference type="Proteomes" id="UP000646776">
    <property type="component" value="Unassembled WGS sequence"/>
</dbReference>
<reference evidence="1" key="1">
    <citation type="journal article" date="2014" name="Int. J. Syst. Evol. Microbiol.">
        <title>Complete genome sequence of Corynebacterium casei LMG S-19264T (=DSM 44701T), isolated from a smear-ripened cheese.</title>
        <authorList>
            <consortium name="US DOE Joint Genome Institute (JGI-PGF)"/>
            <person name="Walter F."/>
            <person name="Albersmeier A."/>
            <person name="Kalinowski J."/>
            <person name="Ruckert C."/>
        </authorList>
    </citation>
    <scope>NUCLEOTIDE SEQUENCE</scope>
    <source>
        <strain evidence="1">JCM 4125</strain>
    </source>
</reference>
<protein>
    <submittedName>
        <fullName evidence="1">Uncharacterized protein</fullName>
    </submittedName>
</protein>
<dbReference type="EMBL" id="BMSA01000052">
    <property type="protein sequence ID" value="GGT96689.1"/>
    <property type="molecule type" value="Genomic_DNA"/>
</dbReference>
<proteinExistence type="predicted"/>
<dbReference type="AlphaFoldDB" id="A0A918HQR1"/>
<keyword evidence="2" id="KW-1185">Reference proteome</keyword>
<comment type="caution">
    <text evidence="1">The sequence shown here is derived from an EMBL/GenBank/DDBJ whole genome shotgun (WGS) entry which is preliminary data.</text>
</comment>
<gene>
    <name evidence="1" type="ORF">GCM10010226_87800</name>
</gene>
<name>A0A918HQR1_9ACTN</name>
<accession>A0A918HQR1</accession>
<reference evidence="1" key="2">
    <citation type="submission" date="2020-09" db="EMBL/GenBank/DDBJ databases">
        <authorList>
            <person name="Sun Q."/>
            <person name="Ohkuma M."/>
        </authorList>
    </citation>
    <scope>NUCLEOTIDE SEQUENCE</scope>
    <source>
        <strain evidence="1">JCM 4125</strain>
    </source>
</reference>
<evidence type="ECO:0000313" key="2">
    <source>
        <dbReference type="Proteomes" id="UP000646776"/>
    </source>
</evidence>
<organism evidence="1 2">
    <name type="scientific">Streptomyces phaeofaciens</name>
    <dbReference type="NCBI Taxonomy" id="68254"/>
    <lineage>
        <taxon>Bacteria</taxon>
        <taxon>Bacillati</taxon>
        <taxon>Actinomycetota</taxon>
        <taxon>Actinomycetes</taxon>
        <taxon>Kitasatosporales</taxon>
        <taxon>Streptomycetaceae</taxon>
        <taxon>Streptomyces</taxon>
    </lineage>
</organism>